<evidence type="ECO:0000256" key="1">
    <source>
        <dbReference type="SAM" id="MobiDB-lite"/>
    </source>
</evidence>
<dbReference type="AlphaFoldDB" id="A0A9N9WTL4"/>
<dbReference type="EMBL" id="OU895878">
    <property type="protein sequence ID" value="CAG9804759.1"/>
    <property type="molecule type" value="Genomic_DNA"/>
</dbReference>
<protein>
    <submittedName>
        <fullName evidence="2">Uncharacterized protein</fullName>
    </submittedName>
</protein>
<dbReference type="OrthoDB" id="10022757at2759"/>
<dbReference type="Proteomes" id="UP001153620">
    <property type="component" value="Chromosome 2"/>
</dbReference>
<reference evidence="2" key="2">
    <citation type="submission" date="2022-10" db="EMBL/GenBank/DDBJ databases">
        <authorList>
            <consortium name="ENA_rothamsted_submissions"/>
            <consortium name="culmorum"/>
            <person name="King R."/>
        </authorList>
    </citation>
    <scope>NUCLEOTIDE SEQUENCE</scope>
</reference>
<name>A0A9N9WTL4_9DIPT</name>
<sequence>MYDQDNLDNKKPIAFPLFKSQANTPYNWNSDNMPWKSSSANNIMMFNGIPISQCDEFPTSSRTIRKRKTDIPECCPTKQHISESKMAAFLNGLHISDDYQSHSINLAESLFDDDMETAFVNLSPQELEERLKNAQKIVLCDDVKKSLEENSRNEIYQVLADRIEKPCKALILWQPPKPLETLITDFNSYKTNNNDNKEEQEEGDVKDDDKMILE</sequence>
<evidence type="ECO:0000313" key="3">
    <source>
        <dbReference type="Proteomes" id="UP001153620"/>
    </source>
</evidence>
<gene>
    <name evidence="2" type="ORF">CHIRRI_LOCUS7638</name>
</gene>
<evidence type="ECO:0000313" key="2">
    <source>
        <dbReference type="EMBL" id="CAG9804759.1"/>
    </source>
</evidence>
<proteinExistence type="predicted"/>
<reference evidence="2" key="1">
    <citation type="submission" date="2022-01" db="EMBL/GenBank/DDBJ databases">
        <authorList>
            <person name="King R."/>
        </authorList>
    </citation>
    <scope>NUCLEOTIDE SEQUENCE</scope>
</reference>
<keyword evidence="3" id="KW-1185">Reference proteome</keyword>
<accession>A0A9N9WTL4</accession>
<feature type="region of interest" description="Disordered" evidence="1">
    <location>
        <begin position="188"/>
        <end position="214"/>
    </location>
</feature>
<organism evidence="2 3">
    <name type="scientific">Chironomus riparius</name>
    <dbReference type="NCBI Taxonomy" id="315576"/>
    <lineage>
        <taxon>Eukaryota</taxon>
        <taxon>Metazoa</taxon>
        <taxon>Ecdysozoa</taxon>
        <taxon>Arthropoda</taxon>
        <taxon>Hexapoda</taxon>
        <taxon>Insecta</taxon>
        <taxon>Pterygota</taxon>
        <taxon>Neoptera</taxon>
        <taxon>Endopterygota</taxon>
        <taxon>Diptera</taxon>
        <taxon>Nematocera</taxon>
        <taxon>Chironomoidea</taxon>
        <taxon>Chironomidae</taxon>
        <taxon>Chironominae</taxon>
        <taxon>Chironomus</taxon>
    </lineage>
</organism>